<name>A0AAI8VTF6_9PEZI</name>
<organism evidence="3 4">
    <name type="scientific">Anthostomella pinea</name>
    <dbReference type="NCBI Taxonomy" id="933095"/>
    <lineage>
        <taxon>Eukaryota</taxon>
        <taxon>Fungi</taxon>
        <taxon>Dikarya</taxon>
        <taxon>Ascomycota</taxon>
        <taxon>Pezizomycotina</taxon>
        <taxon>Sordariomycetes</taxon>
        <taxon>Xylariomycetidae</taxon>
        <taxon>Xylariales</taxon>
        <taxon>Xylariaceae</taxon>
        <taxon>Anthostomella</taxon>
    </lineage>
</organism>
<keyword evidence="4" id="KW-1185">Reference proteome</keyword>
<feature type="compositionally biased region" description="Polar residues" evidence="1">
    <location>
        <begin position="17"/>
        <end position="34"/>
    </location>
</feature>
<feature type="region of interest" description="Disordered" evidence="1">
    <location>
        <begin position="9"/>
        <end position="34"/>
    </location>
</feature>
<dbReference type="SUPFAM" id="SSF54236">
    <property type="entry name" value="Ubiquitin-like"/>
    <property type="match status" value="1"/>
</dbReference>
<dbReference type="Proteomes" id="UP001295740">
    <property type="component" value="Unassembled WGS sequence"/>
</dbReference>
<proteinExistence type="predicted"/>
<sequence length="440" mass="47907">MLPLRGAIEDKAWPAAPQQQLTRTPRSDNTSSSPSGYPILVKVASDQAVLASSGAFQNITALLPSALQNYVAATLGHVSDAFAGPNEYLTARGASPTVLYSTLAGAAAVALSLIMSRYGWTANREGLSPFASQANSQEMPHVTDDDFSYITSEDLEGSLQPPVPSYDPQGRRAPTAAGVEDDILLIKNKNVTYPVHFPAYSIGDGKLLVQDVRDRAGLVMDLSARRARRVKMLYKGRQLKEQDIPIRDYGVKNNSELLVVVPEGKISDDEDSSSSAEEVVVMGEGKPKKKKNSKDRKKKPNKDRGTPHDSTASLGVPGQTEGDSRRASPSPSRQPSRVPSPAVPSGPIGKLEAIRSHFDAELLPICRQFTADPPKDAKKREDEHRKLTETVMQHVLLKLDEVETGGDPDIRSRRKDLVNYVQDILKELDELMPAGTKINR</sequence>
<dbReference type="InterPro" id="IPR036533">
    <property type="entry name" value="BAG_dom_sf"/>
</dbReference>
<comment type="caution">
    <text evidence="3">The sequence shown here is derived from an EMBL/GenBank/DDBJ whole genome shotgun (WGS) entry which is preliminary data.</text>
</comment>
<dbReference type="GO" id="GO:0051087">
    <property type="term" value="F:protein-folding chaperone binding"/>
    <property type="evidence" value="ECO:0007669"/>
    <property type="project" value="InterPro"/>
</dbReference>
<dbReference type="InterPro" id="IPR003103">
    <property type="entry name" value="BAG_domain"/>
</dbReference>
<evidence type="ECO:0000256" key="1">
    <source>
        <dbReference type="SAM" id="MobiDB-lite"/>
    </source>
</evidence>
<dbReference type="InterPro" id="IPR029071">
    <property type="entry name" value="Ubiquitin-like_domsf"/>
</dbReference>
<reference evidence="3" key="1">
    <citation type="submission" date="2023-10" db="EMBL/GenBank/DDBJ databases">
        <authorList>
            <person name="Hackl T."/>
        </authorList>
    </citation>
    <scope>NUCLEOTIDE SEQUENCE</scope>
</reference>
<feature type="domain" description="BAG" evidence="2">
    <location>
        <begin position="373"/>
        <end position="432"/>
    </location>
</feature>
<feature type="region of interest" description="Disordered" evidence="1">
    <location>
        <begin position="265"/>
        <end position="349"/>
    </location>
</feature>
<evidence type="ECO:0000313" key="3">
    <source>
        <dbReference type="EMBL" id="CAJ2510333.1"/>
    </source>
</evidence>
<evidence type="ECO:0000313" key="4">
    <source>
        <dbReference type="Proteomes" id="UP001295740"/>
    </source>
</evidence>
<dbReference type="Pfam" id="PF02179">
    <property type="entry name" value="BAG"/>
    <property type="match status" value="1"/>
</dbReference>
<dbReference type="SMART" id="SM00264">
    <property type="entry name" value="BAG"/>
    <property type="match status" value="1"/>
</dbReference>
<accession>A0AAI8VTF6</accession>
<dbReference type="SUPFAM" id="SSF63491">
    <property type="entry name" value="BAG domain"/>
    <property type="match status" value="1"/>
</dbReference>
<gene>
    <name evidence="3" type="ORF">KHLLAP_LOCUS10801</name>
</gene>
<dbReference type="Gene3D" id="1.20.58.120">
    <property type="entry name" value="BAG domain"/>
    <property type="match status" value="1"/>
</dbReference>
<dbReference type="PROSITE" id="PS51035">
    <property type="entry name" value="BAG"/>
    <property type="match status" value="1"/>
</dbReference>
<feature type="compositionally biased region" description="Basic residues" evidence="1">
    <location>
        <begin position="287"/>
        <end position="301"/>
    </location>
</feature>
<dbReference type="AlphaFoldDB" id="A0AAI8VTF6"/>
<protein>
    <submittedName>
        <fullName evidence="3">Uu.00g050360.m01.CDS01</fullName>
    </submittedName>
</protein>
<evidence type="ECO:0000259" key="2">
    <source>
        <dbReference type="PROSITE" id="PS51035"/>
    </source>
</evidence>
<feature type="compositionally biased region" description="Low complexity" evidence="1">
    <location>
        <begin position="327"/>
        <end position="347"/>
    </location>
</feature>
<dbReference type="EMBL" id="CAUWAG010000014">
    <property type="protein sequence ID" value="CAJ2510333.1"/>
    <property type="molecule type" value="Genomic_DNA"/>
</dbReference>